<sequence>MKTALRKPVALLVLLGVLALLAWGLWQATRPAPEVLQGQMEARETDVAGKVTARVLEVPVHEGQTIAAGALLVRLDSPEVRAKLQQATAAEQAAQAVAQKAEHGARPQEVEMARMQWQRAETAAQLAHTSYQRVANLAREGLVAEQKRDEAEANWKASRDAAAAARAQYDMARAGARPEDRLVADAQARQVAGVVAEAEAAQAETELRSPVAGEVAKVLAKPGELWPQGVAVVSVVDLQDQWVVLNVREDRLARFAPGQSFDATLPALADAAHPAGRPARFTVFYNAVLPDFATWRATRGGAGFDVRTFEVRARPAAPIAGARPGMSVLVQ</sequence>
<dbReference type="Proteomes" id="UP001589834">
    <property type="component" value="Unassembled WGS sequence"/>
</dbReference>
<dbReference type="EMBL" id="JBHLTN010000018">
    <property type="protein sequence ID" value="MFC0592868.1"/>
    <property type="molecule type" value="Genomic_DNA"/>
</dbReference>
<accession>A0ABV6PUY0</accession>
<evidence type="ECO:0000313" key="1">
    <source>
        <dbReference type="EMBL" id="MFC0592868.1"/>
    </source>
</evidence>
<name>A0ABV6PUY0_9BURK</name>
<organism evidence="1 2">
    <name type="scientific">Ottowia pentelensis</name>
    <dbReference type="NCBI Taxonomy" id="511108"/>
    <lineage>
        <taxon>Bacteria</taxon>
        <taxon>Pseudomonadati</taxon>
        <taxon>Pseudomonadota</taxon>
        <taxon>Betaproteobacteria</taxon>
        <taxon>Burkholderiales</taxon>
        <taxon>Comamonadaceae</taxon>
        <taxon>Ottowia</taxon>
    </lineage>
</organism>
<reference evidence="1 2" key="1">
    <citation type="submission" date="2024-09" db="EMBL/GenBank/DDBJ databases">
        <authorList>
            <person name="Sun Q."/>
            <person name="Mori K."/>
        </authorList>
    </citation>
    <scope>NUCLEOTIDE SEQUENCE [LARGE SCALE GENOMIC DNA]</scope>
    <source>
        <strain evidence="1 2">NCAIM B.02336</strain>
    </source>
</reference>
<gene>
    <name evidence="1" type="ORF">ACFFGG_09885</name>
</gene>
<dbReference type="PANTHER" id="PTHR30438">
    <property type="entry name" value="36 KDA ANTIGEN-RELATED"/>
    <property type="match status" value="1"/>
</dbReference>
<dbReference type="RefSeq" id="WP_377482645.1">
    <property type="nucleotide sequence ID" value="NZ_JBHLTN010000018.1"/>
</dbReference>
<protein>
    <submittedName>
        <fullName evidence="1">HlyD family secretion protein</fullName>
    </submittedName>
</protein>
<evidence type="ECO:0000313" key="2">
    <source>
        <dbReference type="Proteomes" id="UP001589834"/>
    </source>
</evidence>
<dbReference type="Gene3D" id="2.40.50.100">
    <property type="match status" value="1"/>
</dbReference>
<keyword evidence="2" id="KW-1185">Reference proteome</keyword>
<dbReference type="PANTHER" id="PTHR30438:SF1">
    <property type="entry name" value="36 KDA ANTIGEN"/>
    <property type="match status" value="1"/>
</dbReference>
<comment type="caution">
    <text evidence="1">The sequence shown here is derived from an EMBL/GenBank/DDBJ whole genome shotgun (WGS) entry which is preliminary data.</text>
</comment>
<proteinExistence type="predicted"/>
<dbReference type="Gene3D" id="2.40.30.170">
    <property type="match status" value="1"/>
</dbReference>